<organism evidence="1 2">
    <name type="scientific">Colletotrichum gloeosporioides (strain Cg-14)</name>
    <name type="common">Anthracnose fungus</name>
    <name type="synonym">Glomerella cingulata</name>
    <dbReference type="NCBI Taxonomy" id="1237896"/>
    <lineage>
        <taxon>Eukaryota</taxon>
        <taxon>Fungi</taxon>
        <taxon>Dikarya</taxon>
        <taxon>Ascomycota</taxon>
        <taxon>Pezizomycotina</taxon>
        <taxon>Sordariomycetes</taxon>
        <taxon>Hypocreomycetidae</taxon>
        <taxon>Glomerellales</taxon>
        <taxon>Glomerellaceae</taxon>
        <taxon>Colletotrichum</taxon>
        <taxon>Colletotrichum gloeosporioides species complex</taxon>
    </lineage>
</organism>
<accession>T0M3H2</accession>
<name>T0M3H2_COLGC</name>
<dbReference type="EMBL" id="AMYD01000362">
    <property type="protein sequence ID" value="EQB58096.1"/>
    <property type="molecule type" value="Genomic_DNA"/>
</dbReference>
<protein>
    <submittedName>
        <fullName evidence="1">Uncharacterized protein</fullName>
    </submittedName>
</protein>
<dbReference type="Proteomes" id="UP000015530">
    <property type="component" value="Unassembled WGS sequence"/>
</dbReference>
<evidence type="ECO:0000313" key="2">
    <source>
        <dbReference type="Proteomes" id="UP000015530"/>
    </source>
</evidence>
<evidence type="ECO:0000313" key="1">
    <source>
        <dbReference type="EMBL" id="EQB58096.1"/>
    </source>
</evidence>
<dbReference type="HOGENOM" id="CLU_3434117_0_0_1"/>
<comment type="caution">
    <text evidence="1">The sequence shown here is derived from an EMBL/GenBank/DDBJ whole genome shotgun (WGS) entry which is preliminary data.</text>
</comment>
<gene>
    <name evidence="1" type="ORF">CGLO_01700</name>
</gene>
<sequence>MHVAARFKKESLKTS</sequence>
<reference evidence="2" key="1">
    <citation type="journal article" date="2013" name="Mol. Plant Microbe Interact.">
        <title>Global aspects of pacC regulation of pathogenicity genes in Colletotrichum gloeosporioides as revealed by transcriptome analysis.</title>
        <authorList>
            <person name="Alkan N."/>
            <person name="Meng X."/>
            <person name="Friedlander G."/>
            <person name="Reuveni E."/>
            <person name="Sukno S."/>
            <person name="Sherman A."/>
            <person name="Thon M."/>
            <person name="Fluhr R."/>
            <person name="Prusky D."/>
        </authorList>
    </citation>
    <scope>NUCLEOTIDE SEQUENCE [LARGE SCALE GENOMIC DNA]</scope>
    <source>
        <strain evidence="2">Cg-14</strain>
    </source>
</reference>
<proteinExistence type="predicted"/>